<keyword evidence="3" id="KW-0808">Transferase</keyword>
<evidence type="ECO:0000256" key="3">
    <source>
        <dbReference type="ARBA" id="ARBA00022679"/>
    </source>
</evidence>
<name>A0A9D1R6S6_9FIRM</name>
<evidence type="ECO:0000313" key="8">
    <source>
        <dbReference type="Proteomes" id="UP000824265"/>
    </source>
</evidence>
<dbReference type="Proteomes" id="UP000824265">
    <property type="component" value="Unassembled WGS sequence"/>
</dbReference>
<feature type="domain" description="HAMP" evidence="6">
    <location>
        <begin position="336"/>
        <end position="388"/>
    </location>
</feature>
<gene>
    <name evidence="7" type="ORF">H9742_06145</name>
</gene>
<keyword evidence="5" id="KW-0472">Membrane</keyword>
<feature type="transmembrane region" description="Helical" evidence="5">
    <location>
        <begin position="25"/>
        <end position="48"/>
    </location>
</feature>
<organism evidence="7 8">
    <name type="scientific">Candidatus Acetatifactor stercoripullorum</name>
    <dbReference type="NCBI Taxonomy" id="2838414"/>
    <lineage>
        <taxon>Bacteria</taxon>
        <taxon>Bacillati</taxon>
        <taxon>Bacillota</taxon>
        <taxon>Clostridia</taxon>
        <taxon>Lachnospirales</taxon>
        <taxon>Lachnospiraceae</taxon>
        <taxon>Acetatifactor</taxon>
    </lineage>
</organism>
<dbReference type="PANTHER" id="PTHR34220">
    <property type="entry name" value="SENSOR HISTIDINE KINASE YPDA"/>
    <property type="match status" value="1"/>
</dbReference>
<reference evidence="7" key="2">
    <citation type="submission" date="2021-04" db="EMBL/GenBank/DDBJ databases">
        <authorList>
            <person name="Gilroy R."/>
        </authorList>
    </citation>
    <scope>NUCLEOTIDE SEQUENCE</scope>
    <source>
        <strain evidence="7">CHK195-6426</strain>
    </source>
</reference>
<dbReference type="Gene3D" id="6.10.340.10">
    <property type="match status" value="1"/>
</dbReference>
<evidence type="ECO:0000256" key="1">
    <source>
        <dbReference type="ARBA" id="ARBA00004370"/>
    </source>
</evidence>
<dbReference type="SMART" id="SM00387">
    <property type="entry name" value="HATPase_c"/>
    <property type="match status" value="1"/>
</dbReference>
<dbReference type="InterPro" id="IPR050640">
    <property type="entry name" value="Bact_2-comp_sensor_kinase"/>
</dbReference>
<keyword evidence="5" id="KW-0812">Transmembrane</keyword>
<dbReference type="InterPro" id="IPR003594">
    <property type="entry name" value="HATPase_dom"/>
</dbReference>
<dbReference type="Pfam" id="PF06580">
    <property type="entry name" value="His_kinase"/>
    <property type="match status" value="1"/>
</dbReference>
<sequence length="619" mass="70442">MVQKKEKERSLSKTSRPFGRIQKRILFLTVSCLFGMCLIISFASYYIFQKYLQHSLIQSTETNLKLLTDTINGSMDNVYLMVRFLQTNSEVAEYIENNPNPGSVLSVSTYERINEEYNNNASNAYMPRVAVITSDHFLQIVSASYSSTSDLAQEVPKLSFFQELLEDTSYNFSIGLINDPFYRKGRAVLPIIRPITYQYNSVQGGYLFIEVSTELFASPLRRYNVAEDSNIYLTLGDHNYVYREGAFEELDGSYELLKDLTESAITDNIRVTKIRTSDSRNRIVVTSALNMPDCYISQSISHSELFNQQLLWWAILAGILIGILGIGILLMIILNRMIHVPVFKLQAKMLRIADGDFSRDPSIEWNHELGDIGRGINDLSEDVYLLMNKRIEDEKQKRDLEYKMLQSQINPHFLYNTLNSIKWMATIQGACGIAEMTTALSRLLKSVSKGTSLLIPIREELSLVENYFTIQSYRYGGTLSLEIHVEEEFIYDCEIIKFTLQPLVENAIFHGIEPKGTTGRITINAFCEKKAEDSPDGLPQLRIDITDDGVGISPDKAQQILVDNQENSTDFFREIGVSNVHKRLQYEFGESYGITIASEEGAYTTMSIHIPGRRAGRKD</sequence>
<dbReference type="GO" id="GO:0000155">
    <property type="term" value="F:phosphorelay sensor kinase activity"/>
    <property type="evidence" value="ECO:0007669"/>
    <property type="project" value="InterPro"/>
</dbReference>
<dbReference type="EMBL" id="DXGH01000034">
    <property type="protein sequence ID" value="HIW81101.1"/>
    <property type="molecule type" value="Genomic_DNA"/>
</dbReference>
<dbReference type="InterPro" id="IPR003660">
    <property type="entry name" value="HAMP_dom"/>
</dbReference>
<evidence type="ECO:0000256" key="2">
    <source>
        <dbReference type="ARBA" id="ARBA00022553"/>
    </source>
</evidence>
<proteinExistence type="predicted"/>
<evidence type="ECO:0000256" key="4">
    <source>
        <dbReference type="ARBA" id="ARBA00022777"/>
    </source>
</evidence>
<dbReference type="GO" id="GO:0016020">
    <property type="term" value="C:membrane"/>
    <property type="evidence" value="ECO:0007669"/>
    <property type="project" value="UniProtKB-SubCell"/>
</dbReference>
<comment type="caution">
    <text evidence="7">The sequence shown here is derived from an EMBL/GenBank/DDBJ whole genome shotgun (WGS) entry which is preliminary data.</text>
</comment>
<dbReference type="SUPFAM" id="SSF55874">
    <property type="entry name" value="ATPase domain of HSP90 chaperone/DNA topoisomerase II/histidine kinase"/>
    <property type="match status" value="1"/>
</dbReference>
<feature type="transmembrane region" description="Helical" evidence="5">
    <location>
        <begin position="310"/>
        <end position="334"/>
    </location>
</feature>
<dbReference type="InterPro" id="IPR036890">
    <property type="entry name" value="HATPase_C_sf"/>
</dbReference>
<reference evidence="7" key="1">
    <citation type="journal article" date="2021" name="PeerJ">
        <title>Extensive microbial diversity within the chicken gut microbiome revealed by metagenomics and culture.</title>
        <authorList>
            <person name="Gilroy R."/>
            <person name="Ravi A."/>
            <person name="Getino M."/>
            <person name="Pursley I."/>
            <person name="Horton D.L."/>
            <person name="Alikhan N.F."/>
            <person name="Baker D."/>
            <person name="Gharbi K."/>
            <person name="Hall N."/>
            <person name="Watson M."/>
            <person name="Adriaenssens E.M."/>
            <person name="Foster-Nyarko E."/>
            <person name="Jarju S."/>
            <person name="Secka A."/>
            <person name="Antonio M."/>
            <person name="Oren A."/>
            <person name="Chaudhuri R.R."/>
            <person name="La Ragione R."/>
            <person name="Hildebrand F."/>
            <person name="Pallen M.J."/>
        </authorList>
    </citation>
    <scope>NUCLEOTIDE SEQUENCE</scope>
    <source>
        <strain evidence="7">CHK195-6426</strain>
    </source>
</reference>
<keyword evidence="2" id="KW-0597">Phosphoprotein</keyword>
<accession>A0A9D1R6S6</accession>
<comment type="subcellular location">
    <subcellularLocation>
        <location evidence="1">Membrane</location>
    </subcellularLocation>
</comment>
<keyword evidence="4 7" id="KW-0418">Kinase</keyword>
<dbReference type="Gene3D" id="3.30.565.10">
    <property type="entry name" value="Histidine kinase-like ATPase, C-terminal domain"/>
    <property type="match status" value="1"/>
</dbReference>
<protein>
    <submittedName>
        <fullName evidence="7">Sensor histidine kinase</fullName>
    </submittedName>
</protein>
<dbReference type="AlphaFoldDB" id="A0A9D1R6S6"/>
<keyword evidence="5" id="KW-1133">Transmembrane helix</keyword>
<dbReference type="InterPro" id="IPR010559">
    <property type="entry name" value="Sig_transdc_His_kin_internal"/>
</dbReference>
<dbReference type="CDD" id="cd06225">
    <property type="entry name" value="HAMP"/>
    <property type="match status" value="1"/>
</dbReference>
<dbReference type="Pfam" id="PF02518">
    <property type="entry name" value="HATPase_c"/>
    <property type="match status" value="1"/>
</dbReference>
<dbReference type="PROSITE" id="PS50885">
    <property type="entry name" value="HAMP"/>
    <property type="match status" value="1"/>
</dbReference>
<evidence type="ECO:0000256" key="5">
    <source>
        <dbReference type="SAM" id="Phobius"/>
    </source>
</evidence>
<evidence type="ECO:0000259" key="6">
    <source>
        <dbReference type="PROSITE" id="PS50885"/>
    </source>
</evidence>
<evidence type="ECO:0000313" key="7">
    <source>
        <dbReference type="EMBL" id="HIW81101.1"/>
    </source>
</evidence>
<dbReference type="PANTHER" id="PTHR34220:SF7">
    <property type="entry name" value="SENSOR HISTIDINE KINASE YPDA"/>
    <property type="match status" value="1"/>
</dbReference>